<feature type="chain" id="PRO_5046055062" description="Lipoprotein LpqE" evidence="2">
    <location>
        <begin position="22"/>
        <end position="199"/>
    </location>
</feature>
<dbReference type="EMBL" id="CP063189">
    <property type="protein sequence ID" value="WCZ33189.1"/>
    <property type="molecule type" value="Genomic_DNA"/>
</dbReference>
<evidence type="ECO:0000256" key="2">
    <source>
        <dbReference type="SAM" id="SignalP"/>
    </source>
</evidence>
<feature type="region of interest" description="Disordered" evidence="1">
    <location>
        <begin position="166"/>
        <end position="199"/>
    </location>
</feature>
<evidence type="ECO:0000313" key="3">
    <source>
        <dbReference type="EMBL" id="WCZ33189.1"/>
    </source>
</evidence>
<organism evidence="3 4">
    <name type="scientific">Corynebacterium massiliense DSM 45435</name>
    <dbReference type="NCBI Taxonomy" id="1121364"/>
    <lineage>
        <taxon>Bacteria</taxon>
        <taxon>Bacillati</taxon>
        <taxon>Actinomycetota</taxon>
        <taxon>Actinomycetes</taxon>
        <taxon>Mycobacteriales</taxon>
        <taxon>Corynebacteriaceae</taxon>
        <taxon>Corynebacterium</taxon>
    </lineage>
</organism>
<dbReference type="RefSeq" id="WP_022863093.1">
    <property type="nucleotide sequence ID" value="NZ_ATVG01000006.1"/>
</dbReference>
<keyword evidence="4" id="KW-1185">Reference proteome</keyword>
<feature type="signal peptide" evidence="2">
    <location>
        <begin position="1"/>
        <end position="21"/>
    </location>
</feature>
<sequence>MKSLKSAARRGLIVAVASASALGLASCSAGHITQTSDKVAAVNGASVDNNDQTVSIRDAAITIDPDTREAALKFVLVNDGYADGTVELESIDVDGQKVDIDAVKPISRGQTVVADSADGIEQTPQTDDKDVQYVTTSLKDDDFGFAGSRDVTFHLSSGDMTVNAPIAAPDEVAGSVDRDVESPEGYTTETAGPQHDADK</sequence>
<evidence type="ECO:0000313" key="4">
    <source>
        <dbReference type="Proteomes" id="UP001220064"/>
    </source>
</evidence>
<gene>
    <name evidence="3" type="ORF">CMASS_08880</name>
</gene>
<reference evidence="3 4" key="1">
    <citation type="submission" date="2020-10" db="EMBL/GenBank/DDBJ databases">
        <title>Complete genome sequence of Corynebacterium massiliense DSM 45435, type strain of Corynebacterium massiliense.</title>
        <authorList>
            <person name="Busche T."/>
            <person name="Kalinowski J."/>
            <person name="Ruckert C."/>
        </authorList>
    </citation>
    <scope>NUCLEOTIDE SEQUENCE [LARGE SCALE GENOMIC DNA]</scope>
    <source>
        <strain evidence="3 4">DSM 45435</strain>
    </source>
</reference>
<name>A0ABY7U9B0_9CORY</name>
<accession>A0ABY7U9B0</accession>
<proteinExistence type="predicted"/>
<evidence type="ECO:0000256" key="1">
    <source>
        <dbReference type="SAM" id="MobiDB-lite"/>
    </source>
</evidence>
<keyword evidence="2" id="KW-0732">Signal</keyword>
<evidence type="ECO:0008006" key="5">
    <source>
        <dbReference type="Google" id="ProtNLM"/>
    </source>
</evidence>
<dbReference type="PROSITE" id="PS51257">
    <property type="entry name" value="PROKAR_LIPOPROTEIN"/>
    <property type="match status" value="1"/>
</dbReference>
<dbReference type="Proteomes" id="UP001220064">
    <property type="component" value="Chromosome"/>
</dbReference>
<protein>
    <recommendedName>
        <fullName evidence="5">Lipoprotein LpqE</fullName>
    </recommendedName>
</protein>